<evidence type="ECO:0000313" key="2">
    <source>
        <dbReference type="EMBL" id="KAK3290932.1"/>
    </source>
</evidence>
<gene>
    <name evidence="2" type="ORF">B0H64DRAFT_410961</name>
</gene>
<keyword evidence="2" id="KW-0418">Kinase</keyword>
<dbReference type="GO" id="GO:0016301">
    <property type="term" value="F:kinase activity"/>
    <property type="evidence" value="ECO:0007669"/>
    <property type="project" value="UniProtKB-KW"/>
</dbReference>
<name>A0AAE0H6M7_9PEZI</name>
<dbReference type="SUPFAM" id="SSF56112">
    <property type="entry name" value="Protein kinase-like (PK-like)"/>
    <property type="match status" value="1"/>
</dbReference>
<organism evidence="2 3">
    <name type="scientific">Chaetomium fimeti</name>
    <dbReference type="NCBI Taxonomy" id="1854472"/>
    <lineage>
        <taxon>Eukaryota</taxon>
        <taxon>Fungi</taxon>
        <taxon>Dikarya</taxon>
        <taxon>Ascomycota</taxon>
        <taxon>Pezizomycotina</taxon>
        <taxon>Sordariomycetes</taxon>
        <taxon>Sordariomycetidae</taxon>
        <taxon>Sordariales</taxon>
        <taxon>Chaetomiaceae</taxon>
        <taxon>Chaetomium</taxon>
    </lineage>
</organism>
<accession>A0AAE0H6M7</accession>
<dbReference type="PANTHER" id="PTHR21310:SF58">
    <property type="entry name" value="AMINOGLYCOSIDE PHOSPHOTRANSFERASE DOMAIN-CONTAINING PROTEIN"/>
    <property type="match status" value="1"/>
</dbReference>
<dbReference type="Pfam" id="PF01636">
    <property type="entry name" value="APH"/>
    <property type="match status" value="1"/>
</dbReference>
<dbReference type="InterPro" id="IPR011009">
    <property type="entry name" value="Kinase-like_dom_sf"/>
</dbReference>
<comment type="caution">
    <text evidence="2">The sequence shown here is derived from an EMBL/GenBank/DDBJ whole genome shotgun (WGS) entry which is preliminary data.</text>
</comment>
<keyword evidence="3" id="KW-1185">Reference proteome</keyword>
<dbReference type="GeneID" id="87841772"/>
<feature type="domain" description="Aminoglycoside phosphotransferase" evidence="1">
    <location>
        <begin position="334"/>
        <end position="516"/>
    </location>
</feature>
<sequence length="553" mass="62355">MTKSQSDYEAALAAIRESGLEHPDGPLLESFVEQFADHDRAAAYLLNLNTNTHMPDLRAFVEEWKRIIAIFMRNTVSEAPDKHVIDSVTKRDGGKCCITGTPGSFWDPLVIVPILPRIEPANVATRSCREILDAFLTPKLKDWLLSESAEGKLFDRVENHWLVRKSAATAFAQGYFQLSFGKGSEYYEVLKNWTGGPHFPSILDEVDDFRPATFANHPSSNIKIPSRSNLEILSHFATPARWMYVSRHIAAKRLRQCRTSPPSPFSSILTCLSQTSATIMRTIWLYVPGSIRIRTYRGLASVGARIFGVTDSPNVQQLPFGLYLKMVNLATRGESLVNEYAALELVRRYSDLPVPRALDLVSDSSDIYLLTTRIPGHKLGLCLDSMSDHDTTILVDDLRRHLAALREIPRPQAWKYAIANAAGGPCFDYRINAAQDDNVEAGFVGPFLNEHDFNETLRCGAVPEVVHHGGHRMVFTHGDVNMRNVLVDDDGKLSGVVDWENAGWFPEYWDYTKAFFVTRHNSRWLGIVEEVFGHFGNFQGELATERELWNYCF</sequence>
<dbReference type="Proteomes" id="UP001278766">
    <property type="component" value="Unassembled WGS sequence"/>
</dbReference>
<dbReference type="InterPro" id="IPR002575">
    <property type="entry name" value="Aminoglycoside_PTrfase"/>
</dbReference>
<reference evidence="2" key="1">
    <citation type="journal article" date="2023" name="Mol. Phylogenet. Evol.">
        <title>Genome-scale phylogeny and comparative genomics of the fungal order Sordariales.</title>
        <authorList>
            <person name="Hensen N."/>
            <person name="Bonometti L."/>
            <person name="Westerberg I."/>
            <person name="Brannstrom I.O."/>
            <person name="Guillou S."/>
            <person name="Cros-Aarteil S."/>
            <person name="Calhoun S."/>
            <person name="Haridas S."/>
            <person name="Kuo A."/>
            <person name="Mondo S."/>
            <person name="Pangilinan J."/>
            <person name="Riley R."/>
            <person name="LaButti K."/>
            <person name="Andreopoulos B."/>
            <person name="Lipzen A."/>
            <person name="Chen C."/>
            <person name="Yan M."/>
            <person name="Daum C."/>
            <person name="Ng V."/>
            <person name="Clum A."/>
            <person name="Steindorff A."/>
            <person name="Ohm R.A."/>
            <person name="Martin F."/>
            <person name="Silar P."/>
            <person name="Natvig D.O."/>
            <person name="Lalanne C."/>
            <person name="Gautier V."/>
            <person name="Ament-Velasquez S.L."/>
            <person name="Kruys A."/>
            <person name="Hutchinson M.I."/>
            <person name="Powell A.J."/>
            <person name="Barry K."/>
            <person name="Miller A.N."/>
            <person name="Grigoriev I.V."/>
            <person name="Debuchy R."/>
            <person name="Gladieux P."/>
            <person name="Hiltunen Thoren M."/>
            <person name="Johannesson H."/>
        </authorList>
    </citation>
    <scope>NUCLEOTIDE SEQUENCE</scope>
    <source>
        <strain evidence="2">CBS 168.71</strain>
    </source>
</reference>
<evidence type="ECO:0000259" key="1">
    <source>
        <dbReference type="Pfam" id="PF01636"/>
    </source>
</evidence>
<dbReference type="CDD" id="cd05120">
    <property type="entry name" value="APH_ChoK_like"/>
    <property type="match status" value="1"/>
</dbReference>
<reference evidence="2" key="2">
    <citation type="submission" date="2023-06" db="EMBL/GenBank/DDBJ databases">
        <authorList>
            <consortium name="Lawrence Berkeley National Laboratory"/>
            <person name="Haridas S."/>
            <person name="Hensen N."/>
            <person name="Bonometti L."/>
            <person name="Westerberg I."/>
            <person name="Brannstrom I.O."/>
            <person name="Guillou S."/>
            <person name="Cros-Aarteil S."/>
            <person name="Calhoun S."/>
            <person name="Kuo A."/>
            <person name="Mondo S."/>
            <person name="Pangilinan J."/>
            <person name="Riley R."/>
            <person name="Labutti K."/>
            <person name="Andreopoulos B."/>
            <person name="Lipzen A."/>
            <person name="Chen C."/>
            <person name="Yanf M."/>
            <person name="Daum C."/>
            <person name="Ng V."/>
            <person name="Clum A."/>
            <person name="Steindorff A."/>
            <person name="Ohm R."/>
            <person name="Martin F."/>
            <person name="Silar P."/>
            <person name="Natvig D."/>
            <person name="Lalanne C."/>
            <person name="Gautier V."/>
            <person name="Ament-Velasquez S.L."/>
            <person name="Kruys A."/>
            <person name="Hutchinson M.I."/>
            <person name="Powell A.J."/>
            <person name="Barry K."/>
            <person name="Miller A.N."/>
            <person name="Grigoriev I.V."/>
            <person name="Debuchy R."/>
            <person name="Gladieux P."/>
            <person name="Thoren M.H."/>
            <person name="Johannesson H."/>
        </authorList>
    </citation>
    <scope>NUCLEOTIDE SEQUENCE</scope>
    <source>
        <strain evidence="2">CBS 168.71</strain>
    </source>
</reference>
<dbReference type="EMBL" id="JAUEPN010000011">
    <property type="protein sequence ID" value="KAK3290932.1"/>
    <property type="molecule type" value="Genomic_DNA"/>
</dbReference>
<keyword evidence="2" id="KW-0808">Transferase</keyword>
<proteinExistence type="predicted"/>
<dbReference type="Gene3D" id="3.90.1200.10">
    <property type="match status" value="1"/>
</dbReference>
<dbReference type="RefSeq" id="XP_062654446.1">
    <property type="nucleotide sequence ID" value="XM_062804824.1"/>
</dbReference>
<protein>
    <submittedName>
        <fullName evidence="2">Kinase-like domain-containing protein</fullName>
    </submittedName>
</protein>
<dbReference type="PANTHER" id="PTHR21310">
    <property type="entry name" value="AMINOGLYCOSIDE PHOSPHOTRANSFERASE-RELATED-RELATED"/>
    <property type="match status" value="1"/>
</dbReference>
<dbReference type="AlphaFoldDB" id="A0AAE0H6M7"/>
<evidence type="ECO:0000313" key="3">
    <source>
        <dbReference type="Proteomes" id="UP001278766"/>
    </source>
</evidence>
<dbReference type="InterPro" id="IPR051678">
    <property type="entry name" value="AGP_Transferase"/>
</dbReference>